<sequence length="171" mass="19439">MHKISVTEPILDCNEHGRHYKIHLTAKAGGKWDTNNAKDSIAFYVVDGNGSSLSWGGTKESNKENHWTNWKLRLDSNKVYLQVPSIKDRTFSTTDYQSLTCQTSKISPKTINTGGEVNVTATSSGDSTNVMSFKLEDSSCQVNWRWKECSILFDEKNNLKWMDNFNPKAYF</sequence>
<keyword evidence="2" id="KW-1185">Reference proteome</keyword>
<evidence type="ECO:0000313" key="1">
    <source>
        <dbReference type="EMBL" id="AHC40315.1"/>
    </source>
</evidence>
<dbReference type="Proteomes" id="UP000018745">
    <property type="component" value="Chromosome"/>
</dbReference>
<organism evidence="1 2">
    <name type="scientific">Mycoplasma ovis str. Michigan</name>
    <dbReference type="NCBI Taxonomy" id="1415773"/>
    <lineage>
        <taxon>Bacteria</taxon>
        <taxon>Bacillati</taxon>
        <taxon>Mycoplasmatota</taxon>
        <taxon>Mollicutes</taxon>
        <taxon>Mycoplasmataceae</taxon>
        <taxon>Mycoplasma</taxon>
    </lineage>
</organism>
<name>A0ABM5P1P4_9MOLU</name>
<evidence type="ECO:0000313" key="2">
    <source>
        <dbReference type="Proteomes" id="UP000018745"/>
    </source>
</evidence>
<accession>A0ABM5P1P4</accession>
<reference evidence="1 2" key="1">
    <citation type="journal article" date="2014" name="Genome Announc.">
        <title>Complete Genome Sequence of Mycoplasma ovis Strain Michigan, a Hemoplasma of Sheep with Two Distinct 16S rRNA Genes.</title>
        <authorList>
            <person name="Deshuillers P.L."/>
            <person name="Santos A.P."/>
            <person name="do Nascimento N.C."/>
            <person name="Hampel J.A."/>
            <person name="Bergin I.L."/>
            <person name="Dyson M.C."/>
            <person name="Messick J.B."/>
        </authorList>
    </citation>
    <scope>NUCLEOTIDE SEQUENCE [LARGE SCALE GENOMIC DNA]</scope>
    <source>
        <strain evidence="1 2">Michigan</strain>
    </source>
</reference>
<gene>
    <name evidence="1" type="ORF">OVS_02310</name>
</gene>
<protein>
    <submittedName>
        <fullName evidence="1">Uncharacterized protein</fullName>
    </submittedName>
</protein>
<dbReference type="EMBL" id="CP006935">
    <property type="protein sequence ID" value="AHC40315.1"/>
    <property type="molecule type" value="Genomic_DNA"/>
</dbReference>
<proteinExistence type="predicted"/>